<feature type="signal peptide" evidence="2">
    <location>
        <begin position="1"/>
        <end position="20"/>
    </location>
</feature>
<dbReference type="EMBL" id="PUIO01000094">
    <property type="protein sequence ID" value="PQP14021.1"/>
    <property type="molecule type" value="Genomic_DNA"/>
</dbReference>
<organism evidence="3 4">
    <name type="scientific">Rhodococcus opacus</name>
    <name type="common">Nocardia opaca</name>
    <dbReference type="NCBI Taxonomy" id="37919"/>
    <lineage>
        <taxon>Bacteria</taxon>
        <taxon>Bacillati</taxon>
        <taxon>Actinomycetota</taxon>
        <taxon>Actinomycetes</taxon>
        <taxon>Mycobacteriales</taxon>
        <taxon>Nocardiaceae</taxon>
        <taxon>Rhodococcus</taxon>
    </lineage>
</organism>
<protein>
    <recommendedName>
        <fullName evidence="5">Lipoprotein</fullName>
    </recommendedName>
</protein>
<feature type="chain" id="PRO_5039429396" description="Lipoprotein" evidence="2">
    <location>
        <begin position="21"/>
        <end position="201"/>
    </location>
</feature>
<feature type="compositionally biased region" description="Low complexity" evidence="1">
    <location>
        <begin position="26"/>
        <end position="42"/>
    </location>
</feature>
<evidence type="ECO:0008006" key="5">
    <source>
        <dbReference type="Google" id="ProtNLM"/>
    </source>
</evidence>
<evidence type="ECO:0000256" key="2">
    <source>
        <dbReference type="SAM" id="SignalP"/>
    </source>
</evidence>
<feature type="region of interest" description="Disordered" evidence="1">
    <location>
        <begin position="21"/>
        <end position="54"/>
    </location>
</feature>
<dbReference type="Proteomes" id="UP000239290">
    <property type="component" value="Unassembled WGS sequence"/>
</dbReference>
<keyword evidence="2" id="KW-0732">Signal</keyword>
<accession>A0A2S8IGY0</accession>
<dbReference type="RefSeq" id="WP_105423681.1">
    <property type="nucleotide sequence ID" value="NZ_PUIO01000094.1"/>
</dbReference>
<sequence>MKRAASVCFAVLVLAGCGGGGDAETADAPSTPRQSLPTSSTRPPLPTTTVVAQPAPDVPGQVVVRGVDSSCASAEVGAPIDLTEVSVHLGVPGHAGTAARVVWSYQGDLPATGTVLWSLSAADRGGNNAVQLGYKTLDGNQIAYFTFAGAKQQNLSGAPDVSVPGQIAAVLPSAAVAALGSEWHWKAVVNVDGEDVDRCPN</sequence>
<evidence type="ECO:0000313" key="3">
    <source>
        <dbReference type="EMBL" id="PQP14021.1"/>
    </source>
</evidence>
<gene>
    <name evidence="3" type="ORF">C5613_41550</name>
</gene>
<reference evidence="4" key="1">
    <citation type="submission" date="2018-02" db="EMBL/GenBank/DDBJ databases">
        <title>Draft genome sequencing of Rhodococcus opacus KU647198.</title>
        <authorList>
            <person name="Zheng B.-X."/>
        </authorList>
    </citation>
    <scope>NUCLEOTIDE SEQUENCE [LARGE SCALE GENOMIC DNA]</scope>
    <source>
        <strain evidence="4">04-OD7</strain>
    </source>
</reference>
<dbReference type="PROSITE" id="PS51257">
    <property type="entry name" value="PROKAR_LIPOPROTEIN"/>
    <property type="match status" value="1"/>
</dbReference>
<evidence type="ECO:0000256" key="1">
    <source>
        <dbReference type="SAM" id="MobiDB-lite"/>
    </source>
</evidence>
<comment type="caution">
    <text evidence="3">The sequence shown here is derived from an EMBL/GenBank/DDBJ whole genome shotgun (WGS) entry which is preliminary data.</text>
</comment>
<evidence type="ECO:0000313" key="4">
    <source>
        <dbReference type="Proteomes" id="UP000239290"/>
    </source>
</evidence>
<dbReference type="AlphaFoldDB" id="A0A2S8IGY0"/>
<name>A0A2S8IGY0_RHOOP</name>
<proteinExistence type="predicted"/>